<proteinExistence type="predicted"/>
<evidence type="ECO:0000313" key="1">
    <source>
        <dbReference type="EMBL" id="ODQ75521.1"/>
    </source>
</evidence>
<protein>
    <submittedName>
        <fullName evidence="1">Uncharacterized protein</fullName>
    </submittedName>
</protein>
<organism evidence="1 2">
    <name type="scientific">Lipomyces starkeyi NRRL Y-11557</name>
    <dbReference type="NCBI Taxonomy" id="675824"/>
    <lineage>
        <taxon>Eukaryota</taxon>
        <taxon>Fungi</taxon>
        <taxon>Dikarya</taxon>
        <taxon>Ascomycota</taxon>
        <taxon>Saccharomycotina</taxon>
        <taxon>Lipomycetes</taxon>
        <taxon>Lipomycetales</taxon>
        <taxon>Lipomycetaceae</taxon>
        <taxon>Lipomyces</taxon>
    </lineage>
</organism>
<accession>A0A1E3QCW4</accession>
<dbReference type="Proteomes" id="UP000094385">
    <property type="component" value="Unassembled WGS sequence"/>
</dbReference>
<name>A0A1E3QCW4_LIPST</name>
<gene>
    <name evidence="1" type="ORF">LIPSTDRAFT_102285</name>
</gene>
<dbReference type="AlphaFoldDB" id="A0A1E3QCW4"/>
<keyword evidence="2" id="KW-1185">Reference proteome</keyword>
<reference evidence="1 2" key="1">
    <citation type="journal article" date="2016" name="Proc. Natl. Acad. Sci. U.S.A.">
        <title>Comparative genomics of biotechnologically important yeasts.</title>
        <authorList>
            <person name="Riley R."/>
            <person name="Haridas S."/>
            <person name="Wolfe K.H."/>
            <person name="Lopes M.R."/>
            <person name="Hittinger C.T."/>
            <person name="Goeker M."/>
            <person name="Salamov A.A."/>
            <person name="Wisecaver J.H."/>
            <person name="Long T.M."/>
            <person name="Calvey C.H."/>
            <person name="Aerts A.L."/>
            <person name="Barry K.W."/>
            <person name="Choi C."/>
            <person name="Clum A."/>
            <person name="Coughlan A.Y."/>
            <person name="Deshpande S."/>
            <person name="Douglass A.P."/>
            <person name="Hanson S.J."/>
            <person name="Klenk H.-P."/>
            <person name="LaButti K.M."/>
            <person name="Lapidus A."/>
            <person name="Lindquist E.A."/>
            <person name="Lipzen A.M."/>
            <person name="Meier-Kolthoff J.P."/>
            <person name="Ohm R.A."/>
            <person name="Otillar R.P."/>
            <person name="Pangilinan J.L."/>
            <person name="Peng Y."/>
            <person name="Rokas A."/>
            <person name="Rosa C.A."/>
            <person name="Scheuner C."/>
            <person name="Sibirny A.A."/>
            <person name="Slot J.C."/>
            <person name="Stielow J.B."/>
            <person name="Sun H."/>
            <person name="Kurtzman C.P."/>
            <person name="Blackwell M."/>
            <person name="Grigoriev I.V."/>
            <person name="Jeffries T.W."/>
        </authorList>
    </citation>
    <scope>NUCLEOTIDE SEQUENCE [LARGE SCALE GENOMIC DNA]</scope>
    <source>
        <strain evidence="1 2">NRRL Y-11557</strain>
    </source>
</reference>
<sequence>MTMMIFWSRPPDGAGNSSTLPRNQSQDCLRTQFILVCKYTQSTKVPKFNTATFKRAIIHHFAEIRYLTVIATFLQSLNFLSRRLICDPPPWQPRVEVYREASDHWGLGLPLILKVDLDETY</sequence>
<evidence type="ECO:0000313" key="2">
    <source>
        <dbReference type="Proteomes" id="UP000094385"/>
    </source>
</evidence>
<dbReference type="EMBL" id="KV454290">
    <property type="protein sequence ID" value="ODQ75521.1"/>
    <property type="molecule type" value="Genomic_DNA"/>
</dbReference>